<evidence type="ECO:0000256" key="3">
    <source>
        <dbReference type="ARBA" id="ARBA00022679"/>
    </source>
</evidence>
<keyword evidence="9" id="KW-0520">NAD</keyword>
<comment type="catalytic activity">
    <reaction evidence="7 9">
        <text>L-arginyl-[protein] + NAD(+) = N(omega)-(ADP-D-ribosyl)-L-arginyl-[protein] + nicotinamide + H(+)</text>
        <dbReference type="Rhea" id="RHEA:19149"/>
        <dbReference type="Rhea" id="RHEA-COMP:10532"/>
        <dbReference type="Rhea" id="RHEA-COMP:15087"/>
        <dbReference type="ChEBI" id="CHEBI:15378"/>
        <dbReference type="ChEBI" id="CHEBI:17154"/>
        <dbReference type="ChEBI" id="CHEBI:29965"/>
        <dbReference type="ChEBI" id="CHEBI:57540"/>
        <dbReference type="ChEBI" id="CHEBI:142554"/>
        <dbReference type="EC" id="2.4.2.31"/>
    </reaction>
</comment>
<keyword evidence="3 9" id="KW-0808">Transferase</keyword>
<evidence type="ECO:0000256" key="4">
    <source>
        <dbReference type="ARBA" id="ARBA00022695"/>
    </source>
</evidence>
<dbReference type="EC" id="2.4.2.31" evidence="9"/>
<accession>A0A8S2H877</accession>
<dbReference type="PROSITE" id="PS50005">
    <property type="entry name" value="TPR"/>
    <property type="match status" value="5"/>
</dbReference>
<feature type="repeat" description="TPR" evidence="8">
    <location>
        <begin position="772"/>
        <end position="805"/>
    </location>
</feature>
<reference evidence="11" key="1">
    <citation type="submission" date="2021-02" db="EMBL/GenBank/DDBJ databases">
        <authorList>
            <person name="Nowell W R."/>
        </authorList>
    </citation>
    <scope>NUCLEOTIDE SEQUENCE</scope>
</reference>
<dbReference type="PANTHER" id="PTHR45641">
    <property type="entry name" value="TETRATRICOPEPTIDE REPEAT PROTEIN (AFU_ORTHOLOGUE AFUA_6G03870)"/>
    <property type="match status" value="1"/>
</dbReference>
<dbReference type="GO" id="GO:0106274">
    <property type="term" value="F:NAD+-protein-arginine ADP-ribosyltransferase activity"/>
    <property type="evidence" value="ECO:0007669"/>
    <property type="project" value="UniProtKB-EC"/>
</dbReference>
<dbReference type="InterPro" id="IPR019734">
    <property type="entry name" value="TPR_rpt"/>
</dbReference>
<dbReference type="EMBL" id="CAJOBA010001641">
    <property type="protein sequence ID" value="CAF3606853.1"/>
    <property type="molecule type" value="Genomic_DNA"/>
</dbReference>
<evidence type="ECO:0000256" key="1">
    <source>
        <dbReference type="ARBA" id="ARBA00009558"/>
    </source>
</evidence>
<dbReference type="SMART" id="SM00028">
    <property type="entry name" value="TPR"/>
    <property type="match status" value="8"/>
</dbReference>
<dbReference type="Pfam" id="PF01129">
    <property type="entry name" value="ART"/>
    <property type="match status" value="1"/>
</dbReference>
<evidence type="ECO:0000256" key="6">
    <source>
        <dbReference type="ARBA" id="ARBA00022803"/>
    </source>
</evidence>
<feature type="repeat" description="TPR" evidence="8">
    <location>
        <begin position="812"/>
        <end position="845"/>
    </location>
</feature>
<evidence type="ECO:0000256" key="7">
    <source>
        <dbReference type="ARBA" id="ARBA00047597"/>
    </source>
</evidence>
<keyword evidence="2 9" id="KW-0328">Glycosyltransferase</keyword>
<keyword evidence="4" id="KW-0548">Nucleotidyltransferase</keyword>
<comment type="similarity">
    <text evidence="1 9">Belongs to the Arg-specific ADP-ribosyltransferase family.</text>
</comment>
<dbReference type="Gene3D" id="1.25.40.10">
    <property type="entry name" value="Tetratricopeptide repeat domain"/>
    <property type="match status" value="3"/>
</dbReference>
<dbReference type="Gene3D" id="3.90.176.10">
    <property type="entry name" value="Toxin ADP-ribosyltransferase, Chain A, domain 1"/>
    <property type="match status" value="2"/>
</dbReference>
<gene>
    <name evidence="10" type="ORF">OVA965_LOCUS5721</name>
    <name evidence="11" type="ORF">TMI583_LOCUS5718</name>
</gene>
<evidence type="ECO:0000313" key="12">
    <source>
        <dbReference type="Proteomes" id="UP000682733"/>
    </source>
</evidence>
<dbReference type="AlphaFoldDB" id="A0A8S2H877"/>
<dbReference type="InterPro" id="IPR011990">
    <property type="entry name" value="TPR-like_helical_dom_sf"/>
</dbReference>
<dbReference type="Proteomes" id="UP000677228">
    <property type="component" value="Unassembled WGS sequence"/>
</dbReference>
<dbReference type="EMBL" id="CAJNOK010001641">
    <property type="protein sequence ID" value="CAF0822528.1"/>
    <property type="molecule type" value="Genomic_DNA"/>
</dbReference>
<evidence type="ECO:0000256" key="2">
    <source>
        <dbReference type="ARBA" id="ARBA00022676"/>
    </source>
</evidence>
<name>A0A8S2H877_9BILA</name>
<dbReference type="GO" id="GO:0016779">
    <property type="term" value="F:nucleotidyltransferase activity"/>
    <property type="evidence" value="ECO:0007669"/>
    <property type="project" value="UniProtKB-KW"/>
</dbReference>
<dbReference type="Proteomes" id="UP000682733">
    <property type="component" value="Unassembled WGS sequence"/>
</dbReference>
<feature type="repeat" description="TPR" evidence="8">
    <location>
        <begin position="732"/>
        <end position="765"/>
    </location>
</feature>
<feature type="repeat" description="TPR" evidence="8">
    <location>
        <begin position="695"/>
        <end position="728"/>
    </location>
</feature>
<evidence type="ECO:0000313" key="10">
    <source>
        <dbReference type="EMBL" id="CAF0822528.1"/>
    </source>
</evidence>
<sequence>MYTVDAQGQIMATATSFDALITKIVEDFEKRDDELSKPYSVYNPSFVRKQDNNNIPNMTPESKQFMWYQIFTISLTHMNRPEKPEFIENYNQEMIKTCETYFTKTLFKDKQIDECSNEYSSDLAIHWYTKDSFLNRLLNEALRTMNVEILFLFRYVIQDIYVQLKKLYGEQRQNNKHMTTLTVYRGQMMTENAFIQIQRSIGEYVAANSFLSTSLKRNIALAYASSSSVKNDHFQSVLFEINITSDIAYRPYANISQFEDENEILLCIGTIFRVIKVDYDKNEHIYVVQLEVIDETKEPELKEISDSVKSEINQENHLTSLGNILDEMGQHDKAKYYFRYTLNKSLNDSRYILASSHKSLGNIARKETYLNLALEHYSKALEFYQSALNQHEIDISFCNNNIGFCYLEKGECEKAMEIYKKDYCTKCDGHHAEQVKCSSKFSFLNHDTKSPSLDRDSATFLWYQLLTKILVEISTSQYLSHNDEKDMQWYSQSPFRYLSMNKAIKTRSIVNLLDFRPYILDLQKKMSTFEGKVYRGAKISNDELTKLSSNIGGLMILNSFLSTSKDKDAALNFALSDLNPPLHPVLYEIHCNPNVETKAFISITNDEILFDISTVFKIIRIDNTCSPFKIIYLQTTDEHLQLINEYYDLAKKQLIVSTPKLLFARLMYYLGDYKIAYTFLKQFHENIDDDNENLATFYYDIAYKYYSNEEYDEALDTYDSFLKYTHNELLISQTMKYIGSIYEENNNYTKAIEYFQKVLENKTLRSNLPLVVNLYSNIGIIYQKINNYNLALEYYNRALDIQLENNDELQIASLYDKIGTVYEQTGEYTLTLMFYEKSLELKLKHGHSSIAVTYENLAYLYRSQEQYEMALKYYLQALYIQKQNLPTNHPYIEQIIREIGELYREKFDYELDPTVNELSILKVIFLHNNIQELNLNELFDNQDKQLKYSNNLSDCNQFIQANTGGKTILILSENFMLPDILTQFEGNEQISSIYFYIEDNHLKKADFFKGVAQKYPKIKEVYSKENNLEFRLIGDFLTFYRQKANDLVLKNRYSLAEYYYQKAEKYIVLLERKLNLIGEVDT</sequence>
<dbReference type="SUPFAM" id="SSF48452">
    <property type="entry name" value="TPR-like"/>
    <property type="match status" value="3"/>
</dbReference>
<keyword evidence="5" id="KW-0677">Repeat</keyword>
<dbReference type="PROSITE" id="PS51996">
    <property type="entry name" value="TR_MART"/>
    <property type="match status" value="1"/>
</dbReference>
<dbReference type="InterPro" id="IPR000768">
    <property type="entry name" value="ART"/>
</dbReference>
<keyword evidence="6 8" id="KW-0802">TPR repeat</keyword>
<dbReference type="Pfam" id="PF13424">
    <property type="entry name" value="TPR_12"/>
    <property type="match status" value="2"/>
</dbReference>
<evidence type="ECO:0000256" key="8">
    <source>
        <dbReference type="PROSITE-ProRule" id="PRU00339"/>
    </source>
</evidence>
<comment type="caution">
    <text evidence="11">The sequence shown here is derived from an EMBL/GenBank/DDBJ whole genome shotgun (WGS) entry which is preliminary data.</text>
</comment>
<evidence type="ECO:0000256" key="5">
    <source>
        <dbReference type="ARBA" id="ARBA00022737"/>
    </source>
</evidence>
<evidence type="ECO:0000313" key="11">
    <source>
        <dbReference type="EMBL" id="CAF3606853.1"/>
    </source>
</evidence>
<dbReference type="PROSITE" id="PS50293">
    <property type="entry name" value="TPR_REGION"/>
    <property type="match status" value="1"/>
</dbReference>
<dbReference type="SUPFAM" id="SSF56399">
    <property type="entry name" value="ADP-ribosylation"/>
    <property type="match status" value="2"/>
</dbReference>
<proteinExistence type="inferred from homology"/>
<protein>
    <recommendedName>
        <fullName evidence="9">NAD(P)(+)--arginine ADP-ribosyltransferase</fullName>
        <ecNumber evidence="9">2.4.2.31</ecNumber>
    </recommendedName>
    <alternativeName>
        <fullName evidence="9">Mono(ADP-ribosyl)transferase</fullName>
    </alternativeName>
</protein>
<evidence type="ECO:0000256" key="9">
    <source>
        <dbReference type="RuleBase" id="RU361228"/>
    </source>
</evidence>
<dbReference type="PANTHER" id="PTHR45641:SF1">
    <property type="entry name" value="AAA+ ATPASE DOMAIN-CONTAINING PROTEIN"/>
    <property type="match status" value="1"/>
</dbReference>
<organism evidence="11 12">
    <name type="scientific">Didymodactylos carnosus</name>
    <dbReference type="NCBI Taxonomy" id="1234261"/>
    <lineage>
        <taxon>Eukaryota</taxon>
        <taxon>Metazoa</taxon>
        <taxon>Spiralia</taxon>
        <taxon>Gnathifera</taxon>
        <taxon>Rotifera</taxon>
        <taxon>Eurotatoria</taxon>
        <taxon>Bdelloidea</taxon>
        <taxon>Philodinida</taxon>
        <taxon>Philodinidae</taxon>
        <taxon>Didymodactylos</taxon>
    </lineage>
</organism>
<feature type="repeat" description="TPR" evidence="8">
    <location>
        <begin position="851"/>
        <end position="884"/>
    </location>
</feature>
<keyword evidence="9" id="KW-0521">NADP</keyword>